<protein>
    <submittedName>
        <fullName evidence="3">Uncharacterized protein</fullName>
    </submittedName>
</protein>
<feature type="transmembrane region" description="Helical" evidence="2">
    <location>
        <begin position="12"/>
        <end position="32"/>
    </location>
</feature>
<keyword evidence="4" id="KW-1185">Reference proteome</keyword>
<comment type="caution">
    <text evidence="3">The sequence shown here is derived from an EMBL/GenBank/DDBJ whole genome shotgun (WGS) entry which is preliminary data.</text>
</comment>
<dbReference type="Proteomes" id="UP001430306">
    <property type="component" value="Unassembled WGS sequence"/>
</dbReference>
<evidence type="ECO:0000313" key="3">
    <source>
        <dbReference type="EMBL" id="MCC9641760.1"/>
    </source>
</evidence>
<dbReference type="RefSeq" id="WP_230272157.1">
    <property type="nucleotide sequence ID" value="NZ_JAJKFW010000012.1"/>
</dbReference>
<evidence type="ECO:0000256" key="2">
    <source>
        <dbReference type="SAM" id="Phobius"/>
    </source>
</evidence>
<dbReference type="EMBL" id="JAJKFW010000012">
    <property type="protein sequence ID" value="MCC9641760.1"/>
    <property type="molecule type" value="Genomic_DNA"/>
</dbReference>
<keyword evidence="2" id="KW-0472">Membrane</keyword>
<keyword evidence="2" id="KW-1133">Transmembrane helix</keyword>
<organism evidence="3 4">
    <name type="scientific">Rhodopirellula halodulae</name>
    <dbReference type="NCBI Taxonomy" id="2894198"/>
    <lineage>
        <taxon>Bacteria</taxon>
        <taxon>Pseudomonadati</taxon>
        <taxon>Planctomycetota</taxon>
        <taxon>Planctomycetia</taxon>
        <taxon>Pirellulales</taxon>
        <taxon>Pirellulaceae</taxon>
        <taxon>Rhodopirellula</taxon>
    </lineage>
</organism>
<dbReference type="PROSITE" id="PS51257">
    <property type="entry name" value="PROKAR_LIPOPROTEIN"/>
    <property type="match status" value="1"/>
</dbReference>
<proteinExistence type="predicted"/>
<sequence>MKINACQTLFRSTAIVFAMIAWMGCVGCHVLSPDHISARQQFIAPELVNDSSNQLEFGKPHKVLDTAGWIWGIPGKILLWDHRVDNHHITAPTVEAVADYLQANNLPHVKVRVNQYAPIDDFHRLRKNKTVAWPYRYTLGLLSVGGETILPGRFFGGDHFNPFTQTVHLYSDIPAVALHELAHAKDFTRRKYQGTYALAYAFIPTWHETIASRDVMAHLYDRRDRSGIIEANRVLYPAYGTYVAGTASWFIPNGGSALYYGCVIAGHINGRMLSRDIDQHLADYHQTFRSRPVSTPAAIVPHQLPGVPVPSSLPMQDGPASVEPSELTAPSLSQREPENAQVLTR</sequence>
<gene>
    <name evidence="3" type="ORF">LOC71_05700</name>
</gene>
<name>A0ABS8NDX6_9BACT</name>
<feature type="region of interest" description="Disordered" evidence="1">
    <location>
        <begin position="308"/>
        <end position="345"/>
    </location>
</feature>
<keyword evidence="2" id="KW-0812">Transmembrane</keyword>
<reference evidence="3" key="1">
    <citation type="submission" date="2021-11" db="EMBL/GenBank/DDBJ databases">
        <title>Genome sequence.</title>
        <authorList>
            <person name="Sun Q."/>
        </authorList>
    </citation>
    <scope>NUCLEOTIDE SEQUENCE</scope>
    <source>
        <strain evidence="3">JC740</strain>
    </source>
</reference>
<accession>A0ABS8NDX6</accession>
<evidence type="ECO:0000256" key="1">
    <source>
        <dbReference type="SAM" id="MobiDB-lite"/>
    </source>
</evidence>
<evidence type="ECO:0000313" key="4">
    <source>
        <dbReference type="Proteomes" id="UP001430306"/>
    </source>
</evidence>